<dbReference type="AlphaFoldDB" id="A0AAW1YS36"/>
<name>A0AAW1YS36_RUBAR</name>
<organism evidence="1 2">
    <name type="scientific">Rubus argutus</name>
    <name type="common">Southern blackberry</name>
    <dbReference type="NCBI Taxonomy" id="59490"/>
    <lineage>
        <taxon>Eukaryota</taxon>
        <taxon>Viridiplantae</taxon>
        <taxon>Streptophyta</taxon>
        <taxon>Embryophyta</taxon>
        <taxon>Tracheophyta</taxon>
        <taxon>Spermatophyta</taxon>
        <taxon>Magnoliopsida</taxon>
        <taxon>eudicotyledons</taxon>
        <taxon>Gunneridae</taxon>
        <taxon>Pentapetalae</taxon>
        <taxon>rosids</taxon>
        <taxon>fabids</taxon>
        <taxon>Rosales</taxon>
        <taxon>Rosaceae</taxon>
        <taxon>Rosoideae</taxon>
        <taxon>Rosoideae incertae sedis</taxon>
        <taxon>Rubus</taxon>
    </lineage>
</organism>
<gene>
    <name evidence="1" type="ORF">M0R45_006830</name>
</gene>
<sequence length="179" mass="20089">MERRDRSRHCACHRDYGHTLNECPRLRGQVEAMIRKGMLQEYVVTGNAVREEAKTVPKGARNVLAIQGTRDILAIHKRPYPGKAAEAQLKSEIKQAEKISRFKLISFCPSAYNAITGRGWLHHMDAEASTRYEVLKFISYEGDKVIFIRGDQVMAKKLHAMEISYAGSAATSGEAPKEA</sequence>
<evidence type="ECO:0000313" key="1">
    <source>
        <dbReference type="EMBL" id="KAK9951388.1"/>
    </source>
</evidence>
<dbReference type="Proteomes" id="UP001457282">
    <property type="component" value="Unassembled WGS sequence"/>
</dbReference>
<accession>A0AAW1YS36</accession>
<proteinExistence type="predicted"/>
<comment type="caution">
    <text evidence="1">The sequence shown here is derived from an EMBL/GenBank/DDBJ whole genome shotgun (WGS) entry which is preliminary data.</text>
</comment>
<dbReference type="EMBL" id="JBEDUW010000001">
    <property type="protein sequence ID" value="KAK9951388.1"/>
    <property type="molecule type" value="Genomic_DNA"/>
</dbReference>
<reference evidence="1 2" key="1">
    <citation type="journal article" date="2023" name="G3 (Bethesda)">
        <title>A chromosome-length genome assembly and annotation of blackberry (Rubus argutus, cv. 'Hillquist').</title>
        <authorList>
            <person name="Bruna T."/>
            <person name="Aryal R."/>
            <person name="Dudchenko O."/>
            <person name="Sargent D.J."/>
            <person name="Mead D."/>
            <person name="Buti M."/>
            <person name="Cavallini A."/>
            <person name="Hytonen T."/>
            <person name="Andres J."/>
            <person name="Pham M."/>
            <person name="Weisz D."/>
            <person name="Mascagni F."/>
            <person name="Usai G."/>
            <person name="Natali L."/>
            <person name="Bassil N."/>
            <person name="Fernandez G.E."/>
            <person name="Lomsadze A."/>
            <person name="Armour M."/>
            <person name="Olukolu B."/>
            <person name="Poorten T."/>
            <person name="Britton C."/>
            <person name="Davik J."/>
            <person name="Ashrafi H."/>
            <person name="Aiden E.L."/>
            <person name="Borodovsky M."/>
            <person name="Worthington M."/>
        </authorList>
    </citation>
    <scope>NUCLEOTIDE SEQUENCE [LARGE SCALE GENOMIC DNA]</scope>
    <source>
        <strain evidence="1">PI 553951</strain>
    </source>
</reference>
<keyword evidence="2" id="KW-1185">Reference proteome</keyword>
<protein>
    <submittedName>
        <fullName evidence="1">Uncharacterized protein</fullName>
    </submittedName>
</protein>
<evidence type="ECO:0000313" key="2">
    <source>
        <dbReference type="Proteomes" id="UP001457282"/>
    </source>
</evidence>